<dbReference type="OrthoDB" id="1494333at2"/>
<evidence type="ECO:0000313" key="8">
    <source>
        <dbReference type="EMBL" id="MDQ0335876.1"/>
    </source>
</evidence>
<dbReference type="RefSeq" id="WP_057780236.1">
    <property type="nucleotide sequence ID" value="NZ_JAGGJQ010000007.1"/>
</dbReference>
<dbReference type="GO" id="GO:0046872">
    <property type="term" value="F:metal ion binding"/>
    <property type="evidence" value="ECO:0007669"/>
    <property type="project" value="UniProtKB-KW"/>
</dbReference>
<evidence type="ECO:0000256" key="3">
    <source>
        <dbReference type="ARBA" id="ARBA00023004"/>
    </source>
</evidence>
<dbReference type="AlphaFoldDB" id="A0A9X0YPD5"/>
<dbReference type="Gene3D" id="1.10.760.10">
    <property type="entry name" value="Cytochrome c-like domain"/>
    <property type="match status" value="1"/>
</dbReference>
<organism evidence="7 9">
    <name type="scientific">Formosa algae</name>
    <dbReference type="NCBI Taxonomy" id="225843"/>
    <lineage>
        <taxon>Bacteria</taxon>
        <taxon>Pseudomonadati</taxon>
        <taxon>Bacteroidota</taxon>
        <taxon>Flavobacteriia</taxon>
        <taxon>Flavobacteriales</taxon>
        <taxon>Flavobacteriaceae</taxon>
        <taxon>Formosa</taxon>
    </lineage>
</organism>
<dbReference type="EMBL" id="JAUSUU010000007">
    <property type="protein sequence ID" value="MDQ0335876.1"/>
    <property type="molecule type" value="Genomic_DNA"/>
</dbReference>
<feature type="compositionally biased region" description="Polar residues" evidence="5">
    <location>
        <begin position="160"/>
        <end position="171"/>
    </location>
</feature>
<feature type="region of interest" description="Disordered" evidence="5">
    <location>
        <begin position="143"/>
        <end position="171"/>
    </location>
</feature>
<dbReference type="GO" id="GO:0020037">
    <property type="term" value="F:heme binding"/>
    <property type="evidence" value="ECO:0007669"/>
    <property type="project" value="InterPro"/>
</dbReference>
<name>A0A9X0YPD5_9FLAO</name>
<accession>A0A9X0YPD5</accession>
<dbReference type="PROSITE" id="PS51007">
    <property type="entry name" value="CYTC"/>
    <property type="match status" value="1"/>
</dbReference>
<dbReference type="SUPFAM" id="SSF46626">
    <property type="entry name" value="Cytochrome c"/>
    <property type="match status" value="1"/>
</dbReference>
<dbReference type="GO" id="GO:0009055">
    <property type="term" value="F:electron transfer activity"/>
    <property type="evidence" value="ECO:0007669"/>
    <property type="project" value="InterPro"/>
</dbReference>
<reference evidence="7" key="1">
    <citation type="submission" date="2021-03" db="EMBL/GenBank/DDBJ databases">
        <title>Genomic Encyclopedia of Type Strains, Phase IV (KMG-IV): sequencing the most valuable type-strain genomes for metagenomic binning, comparative biology and taxonomic classification.</title>
        <authorList>
            <person name="Goeker M."/>
        </authorList>
    </citation>
    <scope>NUCLEOTIDE SEQUENCE</scope>
    <source>
        <strain evidence="7">DSM 15523</strain>
        <strain evidence="8 10">DSM 16476</strain>
    </source>
</reference>
<gene>
    <name evidence="7" type="ORF">J2Z56_002641</name>
    <name evidence="8" type="ORF">J2Z57_002328</name>
</gene>
<proteinExistence type="predicted"/>
<dbReference type="InterPro" id="IPR009056">
    <property type="entry name" value="Cyt_c-like_dom"/>
</dbReference>
<evidence type="ECO:0000313" key="9">
    <source>
        <dbReference type="Proteomes" id="UP001138672"/>
    </source>
</evidence>
<dbReference type="EMBL" id="JAGGJQ010000007">
    <property type="protein sequence ID" value="MBP1840711.1"/>
    <property type="molecule type" value="Genomic_DNA"/>
</dbReference>
<evidence type="ECO:0000259" key="6">
    <source>
        <dbReference type="PROSITE" id="PS51007"/>
    </source>
</evidence>
<keyword evidence="3 4" id="KW-0408">Iron</keyword>
<evidence type="ECO:0000256" key="1">
    <source>
        <dbReference type="ARBA" id="ARBA00022617"/>
    </source>
</evidence>
<evidence type="ECO:0000313" key="7">
    <source>
        <dbReference type="EMBL" id="MBP1840711.1"/>
    </source>
</evidence>
<dbReference type="Proteomes" id="UP001138672">
    <property type="component" value="Unassembled WGS sequence"/>
</dbReference>
<comment type="caution">
    <text evidence="7">The sequence shown here is derived from an EMBL/GenBank/DDBJ whole genome shotgun (WGS) entry which is preliminary data.</text>
</comment>
<keyword evidence="1 4" id="KW-0349">Heme</keyword>
<evidence type="ECO:0000256" key="4">
    <source>
        <dbReference type="PROSITE-ProRule" id="PRU00433"/>
    </source>
</evidence>
<dbReference type="Pfam" id="PF11845">
    <property type="entry name" value="Tll0287-like"/>
    <property type="match status" value="1"/>
</dbReference>
<feature type="domain" description="Cytochrome c" evidence="6">
    <location>
        <begin position="35"/>
        <end position="132"/>
    </location>
</feature>
<keyword evidence="10" id="KW-1185">Reference proteome</keyword>
<dbReference type="Proteomes" id="UP001231587">
    <property type="component" value="Unassembled WGS sequence"/>
</dbReference>
<keyword evidence="2 4" id="KW-0479">Metal-binding</keyword>
<protein>
    <submittedName>
        <fullName evidence="7">Cytochrome c553</fullName>
    </submittedName>
</protein>
<dbReference type="InterPro" id="IPR021796">
    <property type="entry name" value="Tll0287-like_dom"/>
</dbReference>
<dbReference type="PROSITE" id="PS51257">
    <property type="entry name" value="PROKAR_LIPOPROTEIN"/>
    <property type="match status" value="1"/>
</dbReference>
<sequence length="331" mass="37850">MKNSVLYLVCTVFLVSCNFYDKKKTTDLVTKNLQATEHPGKKLMETNCYICHSPTADENSRNAPPMIAVKKRYLMQNSSNEAFTAAMLNWFKNPNKDNAIMYGAVQRYGVMPNMPFPEETITQIADYMYTFEIDQPEWFESHYQQEHKQNGQNRGKGYGLQTQQSKNNTQESYGQRGLEYAMATQAVIGKNLMGSIQKDGVLEALSFCNEQAYRLTDSMAVAQHANIRRVTDKPRNQNNKANTEELEYISTFKTVIANNGQPKPIVKDIDNKVHVYYPITTNTMCLQCHGTPNTTMDVATLNKVLRLYPKDKAIDYSENEVRGMWSITFDK</sequence>
<evidence type="ECO:0000256" key="5">
    <source>
        <dbReference type="SAM" id="MobiDB-lite"/>
    </source>
</evidence>
<dbReference type="InterPro" id="IPR036909">
    <property type="entry name" value="Cyt_c-like_dom_sf"/>
</dbReference>
<evidence type="ECO:0000313" key="10">
    <source>
        <dbReference type="Proteomes" id="UP001231587"/>
    </source>
</evidence>
<evidence type="ECO:0000256" key="2">
    <source>
        <dbReference type="ARBA" id="ARBA00022723"/>
    </source>
</evidence>